<proteinExistence type="predicted"/>
<organism evidence="2 3">
    <name type="scientific">Ceratodon purpureus</name>
    <name type="common">Fire moss</name>
    <name type="synonym">Dicranum purpureum</name>
    <dbReference type="NCBI Taxonomy" id="3225"/>
    <lineage>
        <taxon>Eukaryota</taxon>
        <taxon>Viridiplantae</taxon>
        <taxon>Streptophyta</taxon>
        <taxon>Embryophyta</taxon>
        <taxon>Bryophyta</taxon>
        <taxon>Bryophytina</taxon>
        <taxon>Bryopsida</taxon>
        <taxon>Dicranidae</taxon>
        <taxon>Pseudoditrichales</taxon>
        <taxon>Ditrichaceae</taxon>
        <taxon>Ceratodon</taxon>
    </lineage>
</organism>
<dbReference type="AlphaFoldDB" id="A0A8T0HG33"/>
<feature type="region of interest" description="Disordered" evidence="1">
    <location>
        <begin position="81"/>
        <end position="101"/>
    </location>
</feature>
<dbReference type="Proteomes" id="UP000822688">
    <property type="component" value="Chromosome 6"/>
</dbReference>
<comment type="caution">
    <text evidence="2">The sequence shown here is derived from an EMBL/GenBank/DDBJ whole genome shotgun (WGS) entry which is preliminary data.</text>
</comment>
<evidence type="ECO:0000313" key="2">
    <source>
        <dbReference type="EMBL" id="KAG0570260.1"/>
    </source>
</evidence>
<accession>A0A8T0HG33</accession>
<evidence type="ECO:0000313" key="3">
    <source>
        <dbReference type="Proteomes" id="UP000822688"/>
    </source>
</evidence>
<evidence type="ECO:0000256" key="1">
    <source>
        <dbReference type="SAM" id="MobiDB-lite"/>
    </source>
</evidence>
<sequence length="101" mass="11167">MVCAEEPHLVADSMRLVFATIKIQSQLFTVANLPLHSILFMNDAAIRGFIYSALSGATSNHWASSRHFTFSIEDKQTDGKPLNLCQRGKKKDKQNGNLSSA</sequence>
<protein>
    <submittedName>
        <fullName evidence="2">Uncharacterized protein</fullName>
    </submittedName>
</protein>
<name>A0A8T0HG33_CERPU</name>
<dbReference type="EMBL" id="CM026427">
    <property type="protein sequence ID" value="KAG0570260.1"/>
    <property type="molecule type" value="Genomic_DNA"/>
</dbReference>
<gene>
    <name evidence="2" type="ORF">KC19_6G148800</name>
</gene>
<keyword evidence="3" id="KW-1185">Reference proteome</keyword>
<reference evidence="2 3" key="1">
    <citation type="submission" date="2020-06" db="EMBL/GenBank/DDBJ databases">
        <title>WGS assembly of Ceratodon purpureus strain R40.</title>
        <authorList>
            <person name="Carey S.B."/>
            <person name="Jenkins J."/>
            <person name="Shu S."/>
            <person name="Lovell J.T."/>
            <person name="Sreedasyam A."/>
            <person name="Maumus F."/>
            <person name="Tiley G.P."/>
            <person name="Fernandez-Pozo N."/>
            <person name="Barry K."/>
            <person name="Chen C."/>
            <person name="Wang M."/>
            <person name="Lipzen A."/>
            <person name="Daum C."/>
            <person name="Saski C.A."/>
            <person name="Payton A.C."/>
            <person name="Mcbreen J.C."/>
            <person name="Conrad R.E."/>
            <person name="Kollar L.M."/>
            <person name="Olsson S."/>
            <person name="Huttunen S."/>
            <person name="Landis J.B."/>
            <person name="Wickett N.J."/>
            <person name="Johnson M.G."/>
            <person name="Rensing S.A."/>
            <person name="Grimwood J."/>
            <person name="Schmutz J."/>
            <person name="Mcdaniel S.F."/>
        </authorList>
    </citation>
    <scope>NUCLEOTIDE SEQUENCE [LARGE SCALE GENOMIC DNA]</scope>
    <source>
        <strain evidence="2 3">R40</strain>
    </source>
</reference>